<accession>A0A3B0Y5F5</accession>
<sequence>MLILQPVVEFEPWDWVGEQAHNIIGTKQWNKFWDGYLATREVQAVWPGSWHIATPQLEKREVLEQMLKITLESLGLVCFPDTNGEETTDFKDRLTALSGGFILRTSEKVLFTPGCCCDLGDLTYWQDISLTTSNEWQFSAMGHATTEVRQSGDKLEIRENPEYQCRDPIIELIDRQELCDAISVAETEMMRFVDRVMPVLLDIIGNREMATEVAKVLCFVK</sequence>
<evidence type="ECO:0000313" key="1">
    <source>
        <dbReference type="EMBL" id="VAW76008.1"/>
    </source>
</evidence>
<protein>
    <submittedName>
        <fullName evidence="1">Uncharacterized protein</fullName>
    </submittedName>
</protein>
<name>A0A3B0Y5F5_9ZZZZ</name>
<organism evidence="1">
    <name type="scientific">hydrothermal vent metagenome</name>
    <dbReference type="NCBI Taxonomy" id="652676"/>
    <lineage>
        <taxon>unclassified sequences</taxon>
        <taxon>metagenomes</taxon>
        <taxon>ecological metagenomes</taxon>
    </lineage>
</organism>
<dbReference type="EMBL" id="UOFL01000096">
    <property type="protein sequence ID" value="VAW76008.1"/>
    <property type="molecule type" value="Genomic_DNA"/>
</dbReference>
<reference evidence="1" key="1">
    <citation type="submission" date="2018-06" db="EMBL/GenBank/DDBJ databases">
        <authorList>
            <person name="Zhirakovskaya E."/>
        </authorList>
    </citation>
    <scope>NUCLEOTIDE SEQUENCE</scope>
</reference>
<gene>
    <name evidence="1" type="ORF">MNBD_GAMMA12-2675</name>
</gene>
<dbReference type="AlphaFoldDB" id="A0A3B0Y5F5"/>
<proteinExistence type="predicted"/>